<feature type="compositionally biased region" description="Acidic residues" evidence="1">
    <location>
        <begin position="1051"/>
        <end position="1074"/>
    </location>
</feature>
<protein>
    <submittedName>
        <fullName evidence="2">Uncharacterized protein</fullName>
    </submittedName>
</protein>
<accession>A0A1Y1Z106</accession>
<gene>
    <name evidence="2" type="ORF">LY90DRAFT_678535</name>
</gene>
<feature type="compositionally biased region" description="Low complexity" evidence="1">
    <location>
        <begin position="880"/>
        <end position="900"/>
    </location>
</feature>
<feature type="region of interest" description="Disordered" evidence="1">
    <location>
        <begin position="878"/>
        <end position="900"/>
    </location>
</feature>
<dbReference type="Proteomes" id="UP000193920">
    <property type="component" value="Unassembled WGS sequence"/>
</dbReference>
<sequence>MEKIDFGYNPKFQINKKRKFYLFPFNFLIKLCKEADNYLPLILLFDQYFDIDIIKGIKENIFINFESIYDILKYYLKYVLILERYDFFKKSRYYCNCLLKIGEYNKYINFLFIIKLYTHYLKLEIKNIILREYIFQYSEKYSVEDFKLEIRTTNIENLLENENNNANLEHYLYELILKSYAEKKDINLEEESDFFFEIHLNALNDFIENYNIEWIKKYWKYVKKTDIYSNIITEKMTKEEEAKEYSYPENIIMLANTKTNRKFLKVYLKNKDEIDFILCQGYFVEDISEDKDFIFSKMKNVKHVNNYKFGYTKEILSEIDFILNHINNNDTILKKYNINKLYNIYYYKTILNIDYYTINLFKPIFKDKFENDILFAKEDKPNSIRCPYRKKNKYYNSVKYEVPFTRVNSLYKQDSDNYIKKYFKSILEYLDKLCKELDNFFELKNKNSINDSILQSKIMYLIKKTNMEAFKEYLKSNKEDNYIYYEIRDDFFKFFILKILLFFYSPRINKILSLYEYNNERIIFNIDGNIKSKKINFFYREKRDLENNLKIIVLFSFNMQKKNNLEELKFFLNDLKEIIIKINKKFSFSGFFNILNNFNDSKCISKILFIDNKNAYKLYSDIYNLCYTLNISSKEINENAYNANKISSKEIFSYKLNCFYFDYFVLKELFHSIRNSRSFSIKSKKINKDLIYHLFKNNINLFFSYIYNKLDKLFYNDYIYIKNIYINKINEDTEINFDFFKVRYYFAVSENENTRMINPFKNNKKKYHYIIKRYFNRNDLTNAYNQIILNNNIIKYDTFFKNLSIVLYKNRKLHTKIYKDKYNDIDYDLNHEILSWNVINEHKYYKDAEYDGKSFYSPNLIYDSERSTPILLSESDDSSYNEFNSSNSSNSSDSSNSSNNRTLTIEKNSLYKQNFDILEDQFRTRKILYCVYKKFKTFNIRYKKSNYKKLKINDFNIIYNEYYKKLRSSYAYDFILDILKYTFCFEDNIYKFKINLKNHSEYNVIPNLLVDYEYSNEYIRFLESIIEFYDAGLNYKYNGLIINNFSINEDEENSESEDSDNEEDSENAESDNEEERNKINNLNDLYHNFYNIRLTNNELYEIDNENKNFFALTMGIYLLNSNYSSNYIYNTLNNINYCHYNEMVFKSGIISKWLKWINNYLFNNETNNFYDNPNKEEQTILYSIKDFFKFDDYTTINRIALPSFLYYLSDNNIYNTYNLKLG</sequence>
<evidence type="ECO:0000313" key="2">
    <source>
        <dbReference type="EMBL" id="ORY03909.1"/>
    </source>
</evidence>
<reference evidence="2 3" key="1">
    <citation type="submission" date="2016-08" db="EMBL/GenBank/DDBJ databases">
        <title>A Parts List for Fungal Cellulosomes Revealed by Comparative Genomics.</title>
        <authorList>
            <consortium name="DOE Joint Genome Institute"/>
            <person name="Haitjema C.H."/>
            <person name="Gilmore S.P."/>
            <person name="Henske J.K."/>
            <person name="Solomon K.V."/>
            <person name="De Groot R."/>
            <person name="Kuo A."/>
            <person name="Mondo S.J."/>
            <person name="Salamov A.A."/>
            <person name="Labutti K."/>
            <person name="Zhao Z."/>
            <person name="Chiniquy J."/>
            <person name="Barry K."/>
            <person name="Brewer H.M."/>
            <person name="Purvine S.O."/>
            <person name="Wright A.T."/>
            <person name="Boxma B."/>
            <person name="Van Alen T."/>
            <person name="Hackstein J.H."/>
            <person name="Baker S.E."/>
            <person name="Grigoriev I.V."/>
            <person name="O'Malley M.A."/>
        </authorList>
    </citation>
    <scope>NUCLEOTIDE SEQUENCE [LARGE SCALE GENOMIC DNA]</scope>
    <source>
        <strain evidence="2 3">G1</strain>
    </source>
</reference>
<comment type="caution">
    <text evidence="2">The sequence shown here is derived from an EMBL/GenBank/DDBJ whole genome shotgun (WGS) entry which is preliminary data.</text>
</comment>
<evidence type="ECO:0000313" key="3">
    <source>
        <dbReference type="Proteomes" id="UP000193920"/>
    </source>
</evidence>
<organism evidence="2 3">
    <name type="scientific">Neocallimastix californiae</name>
    <dbReference type="NCBI Taxonomy" id="1754190"/>
    <lineage>
        <taxon>Eukaryota</taxon>
        <taxon>Fungi</taxon>
        <taxon>Fungi incertae sedis</taxon>
        <taxon>Chytridiomycota</taxon>
        <taxon>Chytridiomycota incertae sedis</taxon>
        <taxon>Neocallimastigomycetes</taxon>
        <taxon>Neocallimastigales</taxon>
        <taxon>Neocallimastigaceae</taxon>
        <taxon>Neocallimastix</taxon>
    </lineage>
</organism>
<feature type="region of interest" description="Disordered" evidence="1">
    <location>
        <begin position="1051"/>
        <end position="1077"/>
    </location>
</feature>
<keyword evidence="3" id="KW-1185">Reference proteome</keyword>
<dbReference type="EMBL" id="MCOG01000471">
    <property type="protein sequence ID" value="ORY03909.1"/>
    <property type="molecule type" value="Genomic_DNA"/>
</dbReference>
<name>A0A1Y1Z106_9FUNG</name>
<evidence type="ECO:0000256" key="1">
    <source>
        <dbReference type="SAM" id="MobiDB-lite"/>
    </source>
</evidence>
<proteinExistence type="predicted"/>
<dbReference type="AlphaFoldDB" id="A0A1Y1Z106"/>